<evidence type="ECO:0000256" key="2">
    <source>
        <dbReference type="ARBA" id="ARBA00009530"/>
    </source>
</evidence>
<keyword evidence="8" id="KW-1185">Reference proteome</keyword>
<evidence type="ECO:0000256" key="3">
    <source>
        <dbReference type="ARBA" id="ARBA00022692"/>
    </source>
</evidence>
<evidence type="ECO:0000256" key="5">
    <source>
        <dbReference type="ARBA" id="ARBA00023136"/>
    </source>
</evidence>
<dbReference type="PANTHER" id="PTHR21659:SF42">
    <property type="entry name" value="UPF0057 MEMBRANE PROTEIN ZK632.10-RELATED"/>
    <property type="match status" value="1"/>
</dbReference>
<protein>
    <submittedName>
        <fullName evidence="7">Uncharacterized protein</fullName>
    </submittedName>
</protein>
<dbReference type="Proteomes" id="UP001055712">
    <property type="component" value="Unassembled WGS sequence"/>
</dbReference>
<evidence type="ECO:0000313" key="8">
    <source>
        <dbReference type="Proteomes" id="UP001055712"/>
    </source>
</evidence>
<feature type="transmembrane region" description="Helical" evidence="6">
    <location>
        <begin position="7"/>
        <end position="24"/>
    </location>
</feature>
<dbReference type="EMBL" id="SIDB01000009">
    <property type="protein sequence ID" value="KAI3428095.1"/>
    <property type="molecule type" value="Genomic_DNA"/>
</dbReference>
<evidence type="ECO:0000256" key="4">
    <source>
        <dbReference type="ARBA" id="ARBA00022989"/>
    </source>
</evidence>
<reference evidence="7" key="1">
    <citation type="journal article" date="2019" name="Plant J.">
        <title>Chlorella vulgaris genome assembly and annotation reveals the molecular basis for metabolic acclimation to high light conditions.</title>
        <authorList>
            <person name="Cecchin M."/>
            <person name="Marcolungo L."/>
            <person name="Rossato M."/>
            <person name="Girolomoni L."/>
            <person name="Cosentino E."/>
            <person name="Cuine S."/>
            <person name="Li-Beisson Y."/>
            <person name="Delledonne M."/>
            <person name="Ballottari M."/>
        </authorList>
    </citation>
    <scope>NUCLEOTIDE SEQUENCE</scope>
    <source>
        <strain evidence="7">211/11P</strain>
    </source>
</reference>
<keyword evidence="3 6" id="KW-0812">Transmembrane</keyword>
<keyword evidence="5 6" id="KW-0472">Membrane</keyword>
<gene>
    <name evidence="7" type="ORF">D9Q98_006478</name>
</gene>
<comment type="subcellular location">
    <subcellularLocation>
        <location evidence="1">Membrane</location>
    </subcellularLocation>
</comment>
<comment type="caution">
    <text evidence="7">The sequence shown here is derived from an EMBL/GenBank/DDBJ whole genome shotgun (WGS) entry which is preliminary data.</text>
</comment>
<dbReference type="AlphaFoldDB" id="A0A9D4TKF4"/>
<keyword evidence="4 6" id="KW-1133">Transmembrane helix</keyword>
<dbReference type="InterPro" id="IPR000612">
    <property type="entry name" value="PMP3"/>
</dbReference>
<feature type="transmembrane region" description="Helical" evidence="6">
    <location>
        <begin position="36"/>
        <end position="56"/>
    </location>
</feature>
<evidence type="ECO:0000313" key="7">
    <source>
        <dbReference type="EMBL" id="KAI3428095.1"/>
    </source>
</evidence>
<dbReference type="PANTHER" id="PTHR21659">
    <property type="entry name" value="HYDROPHOBIC PROTEIN RCI2 LOW TEMPERATURE AND SALT RESPONSIVE PROTEIN LTI6 -RELATED"/>
    <property type="match status" value="1"/>
</dbReference>
<reference evidence="7" key="2">
    <citation type="submission" date="2020-11" db="EMBL/GenBank/DDBJ databases">
        <authorList>
            <person name="Cecchin M."/>
            <person name="Marcolungo L."/>
            <person name="Rossato M."/>
            <person name="Girolomoni L."/>
            <person name="Cosentino E."/>
            <person name="Cuine S."/>
            <person name="Li-Beisson Y."/>
            <person name="Delledonne M."/>
            <person name="Ballottari M."/>
        </authorList>
    </citation>
    <scope>NUCLEOTIDE SEQUENCE</scope>
    <source>
        <strain evidence="7">211/11P</strain>
        <tissue evidence="7">Whole cell</tissue>
    </source>
</reference>
<organism evidence="7 8">
    <name type="scientific">Chlorella vulgaris</name>
    <name type="common">Green alga</name>
    <dbReference type="NCBI Taxonomy" id="3077"/>
    <lineage>
        <taxon>Eukaryota</taxon>
        <taxon>Viridiplantae</taxon>
        <taxon>Chlorophyta</taxon>
        <taxon>core chlorophytes</taxon>
        <taxon>Trebouxiophyceae</taxon>
        <taxon>Chlorellales</taxon>
        <taxon>Chlorellaceae</taxon>
        <taxon>Chlorella clade</taxon>
        <taxon>Chlorella</taxon>
    </lineage>
</organism>
<evidence type="ECO:0000256" key="1">
    <source>
        <dbReference type="ARBA" id="ARBA00004370"/>
    </source>
</evidence>
<sequence length="78" mass="8582">MGVQGRDIGLCVVAFILPPLAVYISRNKLDGAVCLNILLCLIVWLPGIIHAIWVVLNHRSIRPVEQLEDATEALIPDL</sequence>
<dbReference type="OrthoDB" id="2802411at2759"/>
<proteinExistence type="inferred from homology"/>
<dbReference type="Pfam" id="PF01679">
    <property type="entry name" value="Pmp3"/>
    <property type="match status" value="1"/>
</dbReference>
<comment type="similarity">
    <text evidence="2">Belongs to the UPF0057 (PMP3) family.</text>
</comment>
<dbReference type="PROSITE" id="PS01309">
    <property type="entry name" value="UPF0057"/>
    <property type="match status" value="1"/>
</dbReference>
<accession>A0A9D4TKF4</accession>
<evidence type="ECO:0000256" key="6">
    <source>
        <dbReference type="SAM" id="Phobius"/>
    </source>
</evidence>
<name>A0A9D4TKF4_CHLVU</name>
<dbReference type="GO" id="GO:0016020">
    <property type="term" value="C:membrane"/>
    <property type="evidence" value="ECO:0007669"/>
    <property type="project" value="UniProtKB-SubCell"/>
</dbReference>